<dbReference type="InterPro" id="IPR002347">
    <property type="entry name" value="SDR_fam"/>
</dbReference>
<gene>
    <name evidence="4" type="ORF">HMPREF1318_0190</name>
</gene>
<dbReference type="InterPro" id="IPR020904">
    <property type="entry name" value="Sc_DH/Rdtase_CS"/>
</dbReference>
<evidence type="ECO:0000313" key="5">
    <source>
        <dbReference type="Proteomes" id="UP000002941"/>
    </source>
</evidence>
<evidence type="ECO:0000256" key="2">
    <source>
        <dbReference type="ARBA" id="ARBA00023002"/>
    </source>
</evidence>
<dbReference type="EMBL" id="AKFT01000065">
    <property type="protein sequence ID" value="EJF46378.1"/>
    <property type="molecule type" value="Genomic_DNA"/>
</dbReference>
<dbReference type="PRINTS" id="PR00080">
    <property type="entry name" value="SDRFAMILY"/>
</dbReference>
<evidence type="ECO:0000256" key="1">
    <source>
        <dbReference type="ARBA" id="ARBA00006484"/>
    </source>
</evidence>
<dbReference type="PANTHER" id="PTHR43669:SF3">
    <property type="entry name" value="ALCOHOL DEHYDROGENASE, PUTATIVE (AFU_ORTHOLOGUE AFUA_3G03445)-RELATED"/>
    <property type="match status" value="1"/>
</dbReference>
<dbReference type="GO" id="GO:0016491">
    <property type="term" value="F:oxidoreductase activity"/>
    <property type="evidence" value="ECO:0007669"/>
    <property type="project" value="UniProtKB-KW"/>
</dbReference>
<dbReference type="RefSeq" id="WP_008730779.1">
    <property type="nucleotide sequence ID" value="NZ_AKFT01000065.1"/>
</dbReference>
<dbReference type="PATRIC" id="fig|1125718.3.peg.955"/>
<protein>
    <submittedName>
        <fullName evidence="4">KR domain protein</fullName>
    </submittedName>
</protein>
<comment type="similarity">
    <text evidence="1 3">Belongs to the short-chain dehydrogenases/reductases (SDR) family.</text>
</comment>
<dbReference type="InterPro" id="IPR036291">
    <property type="entry name" value="NAD(P)-bd_dom_sf"/>
</dbReference>
<dbReference type="OrthoDB" id="9781117at2"/>
<keyword evidence="5" id="KW-1185">Reference proteome</keyword>
<dbReference type="AlphaFoldDB" id="J1HLD9"/>
<comment type="caution">
    <text evidence="4">The sequence shown here is derived from an EMBL/GenBank/DDBJ whole genome shotgun (WGS) entry which is preliminary data.</text>
</comment>
<proteinExistence type="inferred from homology"/>
<evidence type="ECO:0000256" key="3">
    <source>
        <dbReference type="RuleBase" id="RU000363"/>
    </source>
</evidence>
<name>J1HLD9_9ACTO</name>
<evidence type="ECO:0000313" key="4">
    <source>
        <dbReference type="EMBL" id="EJF46378.1"/>
    </source>
</evidence>
<accession>J1HLD9</accession>
<dbReference type="PROSITE" id="PS00061">
    <property type="entry name" value="ADH_SHORT"/>
    <property type="match status" value="1"/>
</dbReference>
<dbReference type="Gene3D" id="3.40.50.720">
    <property type="entry name" value="NAD(P)-binding Rossmann-like Domain"/>
    <property type="match status" value="1"/>
</dbReference>
<dbReference type="eggNOG" id="COG1028">
    <property type="taxonomic scope" value="Bacteria"/>
</dbReference>
<dbReference type="Pfam" id="PF00106">
    <property type="entry name" value="adh_short"/>
    <property type="match status" value="1"/>
</dbReference>
<dbReference type="PRINTS" id="PR00081">
    <property type="entry name" value="GDHRDH"/>
</dbReference>
<sequence length="255" mass="26913">MTSTEKSRTTIALITGAGREGGLGHEVARQLAAKGHHVILTARDLSQVEPLADAINAEGLSASALQLDLTDEDSVTTAVRAVASEHGRLDVLVNNAVMMVPSAVSAAEKDMGELSREFETNVVGTWRVTKHFFPLLEAGGHGRVVNVSSGAGSFWDPDYGLVNFPGLAMGDFGDMPITAYAITKTALNALTIKMAKDFRASRILVNSVCPDVTASRGPGWGRPVADSALGVVWAATLPDDGPTGLFFRDGKQLPW</sequence>
<dbReference type="Proteomes" id="UP000002941">
    <property type="component" value="Unassembled WGS sequence"/>
</dbReference>
<keyword evidence="2" id="KW-0560">Oxidoreductase</keyword>
<reference evidence="4 5" key="1">
    <citation type="submission" date="2012-05" db="EMBL/GenBank/DDBJ databases">
        <authorList>
            <person name="Harkins D.M."/>
            <person name="Madupu R."/>
            <person name="Durkin A.S."/>
            <person name="Torralba M."/>
            <person name="Methe B."/>
            <person name="Sutton G.G."/>
            <person name="Nelson K.E."/>
        </authorList>
    </citation>
    <scope>NUCLEOTIDE SEQUENCE [LARGE SCALE GENOMIC DNA]</scope>
    <source>
        <strain evidence="4 5">F0489</strain>
    </source>
</reference>
<dbReference type="PANTHER" id="PTHR43669">
    <property type="entry name" value="5-KETO-D-GLUCONATE 5-REDUCTASE"/>
    <property type="match status" value="1"/>
</dbReference>
<dbReference type="SUPFAM" id="SSF51735">
    <property type="entry name" value="NAD(P)-binding Rossmann-fold domains"/>
    <property type="match status" value="1"/>
</dbReference>
<organism evidence="4 5">
    <name type="scientific">Actinomyces massiliensis F0489</name>
    <dbReference type="NCBI Taxonomy" id="1125718"/>
    <lineage>
        <taxon>Bacteria</taxon>
        <taxon>Bacillati</taxon>
        <taxon>Actinomycetota</taxon>
        <taxon>Actinomycetes</taxon>
        <taxon>Actinomycetales</taxon>
        <taxon>Actinomycetaceae</taxon>
        <taxon>Actinomyces</taxon>
    </lineage>
</organism>